<proteinExistence type="predicted"/>
<dbReference type="GO" id="GO:0005524">
    <property type="term" value="F:ATP binding"/>
    <property type="evidence" value="ECO:0007669"/>
    <property type="project" value="InterPro"/>
</dbReference>
<dbReference type="InterPro" id="IPR003959">
    <property type="entry name" value="ATPase_AAA_core"/>
</dbReference>
<dbReference type="SUPFAM" id="SSF52540">
    <property type="entry name" value="P-loop containing nucleoside triphosphate hydrolases"/>
    <property type="match status" value="1"/>
</dbReference>
<dbReference type="Gene3D" id="3.40.50.300">
    <property type="entry name" value="P-loop containing nucleotide triphosphate hydrolases"/>
    <property type="match status" value="1"/>
</dbReference>
<dbReference type="Pfam" id="PF00004">
    <property type="entry name" value="AAA"/>
    <property type="match status" value="1"/>
</dbReference>
<reference evidence="2" key="1">
    <citation type="submission" date="2019-02" db="EMBL/GenBank/DDBJ databases">
        <authorList>
            <person name="Gruber-Vodicka R. H."/>
            <person name="Seah K. B. B."/>
        </authorList>
    </citation>
    <scope>NUCLEOTIDE SEQUENCE</scope>
    <source>
        <strain evidence="2">BECK_BY1</strain>
    </source>
</reference>
<evidence type="ECO:0000259" key="1">
    <source>
        <dbReference type="Pfam" id="PF00004"/>
    </source>
</evidence>
<dbReference type="GO" id="GO:0016887">
    <property type="term" value="F:ATP hydrolysis activity"/>
    <property type="evidence" value="ECO:0007669"/>
    <property type="project" value="InterPro"/>
</dbReference>
<accession>A0A451AG99</accession>
<feature type="domain" description="ATPase AAA-type core" evidence="1">
    <location>
        <begin position="1"/>
        <end position="61"/>
    </location>
</feature>
<dbReference type="EMBL" id="CAADFX010000304">
    <property type="protein sequence ID" value="VFK64984.1"/>
    <property type="molecule type" value="Genomic_DNA"/>
</dbReference>
<organism evidence="2">
    <name type="scientific">Candidatus Kentrum sp. TUN</name>
    <dbReference type="NCBI Taxonomy" id="2126343"/>
    <lineage>
        <taxon>Bacteria</taxon>
        <taxon>Pseudomonadati</taxon>
        <taxon>Pseudomonadota</taxon>
        <taxon>Gammaproteobacteria</taxon>
        <taxon>Candidatus Kentrum</taxon>
    </lineage>
</organism>
<evidence type="ECO:0000313" key="2">
    <source>
        <dbReference type="EMBL" id="VFK64984.1"/>
    </source>
</evidence>
<dbReference type="AlphaFoldDB" id="A0A451AG99"/>
<dbReference type="InterPro" id="IPR027417">
    <property type="entry name" value="P-loop_NTPase"/>
</dbReference>
<gene>
    <name evidence="2" type="ORF">BECKTUN1418D_GA0071000_13043</name>
</gene>
<name>A0A451AG99_9GAMM</name>
<protein>
    <submittedName>
        <fullName evidence="2">ATPase family associated with various cellular activities (AAA)</fullName>
    </submittedName>
</protein>
<sequence>MTAEVLASELGLPLAVVRIDSVVSSYLGETASNLRQVFDFIASIPMVALFDEFDALAKERADSVDHWWCGLVLFERAIPCRGH</sequence>